<evidence type="ECO:0000313" key="3">
    <source>
        <dbReference type="Proteomes" id="UP000245362"/>
    </source>
</evidence>
<dbReference type="RefSeq" id="WP_109319140.1">
    <property type="nucleotide sequence ID" value="NZ_QFWT01000003.1"/>
</dbReference>
<proteinExistence type="predicted"/>
<dbReference type="Pfam" id="PF09012">
    <property type="entry name" value="FeoC"/>
    <property type="match status" value="1"/>
</dbReference>
<name>A0A2U3BAS7_9VIBR</name>
<dbReference type="SUPFAM" id="SSF46785">
    <property type="entry name" value="Winged helix' DNA-binding domain"/>
    <property type="match status" value="1"/>
</dbReference>
<dbReference type="AlphaFoldDB" id="A0A2U3BAS7"/>
<gene>
    <name evidence="2" type="ORF">DI392_06730</name>
</gene>
<comment type="caution">
    <text evidence="2">The sequence shown here is derived from an EMBL/GenBank/DDBJ whole genome shotgun (WGS) entry which is preliminary data.</text>
</comment>
<dbReference type="InterPro" id="IPR036390">
    <property type="entry name" value="WH_DNA-bd_sf"/>
</dbReference>
<protein>
    <submittedName>
        <fullName evidence="2">Iron transporter FeoC</fullName>
    </submittedName>
</protein>
<dbReference type="Proteomes" id="UP000245362">
    <property type="component" value="Unassembled WGS sequence"/>
</dbReference>
<dbReference type="EMBL" id="QFWT01000003">
    <property type="protein sequence ID" value="PWI33888.1"/>
    <property type="molecule type" value="Genomic_DNA"/>
</dbReference>
<organism evidence="2 3">
    <name type="scientific">Vibrio albus</name>
    <dbReference type="NCBI Taxonomy" id="2200953"/>
    <lineage>
        <taxon>Bacteria</taxon>
        <taxon>Pseudomonadati</taxon>
        <taxon>Pseudomonadota</taxon>
        <taxon>Gammaproteobacteria</taxon>
        <taxon>Vibrionales</taxon>
        <taxon>Vibrionaceae</taxon>
        <taxon>Vibrio</taxon>
    </lineage>
</organism>
<evidence type="ECO:0000259" key="1">
    <source>
        <dbReference type="Pfam" id="PF09012"/>
    </source>
</evidence>
<dbReference type="InterPro" id="IPR015102">
    <property type="entry name" value="Tscrpt_reg_HTH_FeoC"/>
</dbReference>
<dbReference type="OrthoDB" id="467062at2"/>
<accession>A0A2U3BAS7</accession>
<keyword evidence="3" id="KW-1185">Reference proteome</keyword>
<feature type="domain" description="Transcriptional regulator HTH-type FeoC" evidence="1">
    <location>
        <begin position="2"/>
        <end position="48"/>
    </location>
</feature>
<reference evidence="2 3" key="1">
    <citation type="submission" date="2018-05" db="EMBL/GenBank/DDBJ databases">
        <title>Vibrio limimaris sp. nov., isolated from marine sediment.</title>
        <authorList>
            <person name="Li C.-M."/>
        </authorList>
    </citation>
    <scope>NUCLEOTIDE SEQUENCE [LARGE SCALE GENOMIC DNA]</scope>
    <source>
        <strain evidence="2 3">E4404</strain>
    </source>
</reference>
<dbReference type="Gene3D" id="1.10.10.10">
    <property type="entry name" value="Winged helix-like DNA-binding domain superfamily/Winged helix DNA-binding domain"/>
    <property type="match status" value="1"/>
</dbReference>
<dbReference type="InterPro" id="IPR036388">
    <property type="entry name" value="WH-like_DNA-bd_sf"/>
</dbReference>
<sequence>MIISELKNYIQQHRGISRDELARHFALSEDGVDAMMDIWIRKGKISKTIDLDKQRNIKTVRYSCIEPGGIPLTVIN</sequence>
<evidence type="ECO:0000313" key="2">
    <source>
        <dbReference type="EMBL" id="PWI33888.1"/>
    </source>
</evidence>